<keyword evidence="2" id="KW-0472">Membrane</keyword>
<evidence type="ECO:0000256" key="1">
    <source>
        <dbReference type="SAM" id="MobiDB-lite"/>
    </source>
</evidence>
<accession>A0AAW5QXE0</accession>
<dbReference type="Proteomes" id="UP001320898">
    <property type="component" value="Unassembled WGS sequence"/>
</dbReference>
<evidence type="ECO:0000256" key="2">
    <source>
        <dbReference type="SAM" id="Phobius"/>
    </source>
</evidence>
<protein>
    <submittedName>
        <fullName evidence="3">Uncharacterized protein</fullName>
    </submittedName>
</protein>
<gene>
    <name evidence="3" type="ORF">MUB46_05605</name>
</gene>
<comment type="caution">
    <text evidence="3">The sequence shown here is derived from an EMBL/GenBank/DDBJ whole genome shotgun (WGS) entry which is preliminary data.</text>
</comment>
<proteinExistence type="predicted"/>
<sequence length="71" mass="7353">MADTQSDADKTAPQHTTVVTEGSSGAGWFLVGALIVALVGGLWLYTEGYFGGGDADIDVKIELPTVNKPAE</sequence>
<keyword evidence="4" id="KW-1185">Reference proteome</keyword>
<keyword evidence="2" id="KW-1133">Transmembrane helix</keyword>
<evidence type="ECO:0000313" key="4">
    <source>
        <dbReference type="Proteomes" id="UP001320898"/>
    </source>
</evidence>
<evidence type="ECO:0000313" key="3">
    <source>
        <dbReference type="EMBL" id="MCT8971333.1"/>
    </source>
</evidence>
<feature type="region of interest" description="Disordered" evidence="1">
    <location>
        <begin position="1"/>
        <end position="20"/>
    </location>
</feature>
<feature type="transmembrane region" description="Helical" evidence="2">
    <location>
        <begin position="26"/>
        <end position="45"/>
    </location>
</feature>
<reference evidence="3 4" key="1">
    <citation type="submission" date="2022-04" db="EMBL/GenBank/DDBJ databases">
        <authorList>
            <person name="Ye Y.-Q."/>
            <person name="Du Z.-J."/>
        </authorList>
    </citation>
    <scope>NUCLEOTIDE SEQUENCE [LARGE SCALE GENOMIC DNA]</scope>
    <source>
        <strain evidence="3 4">A6E488</strain>
    </source>
</reference>
<organism evidence="3 4">
    <name type="scientific">Microbaculum marinisediminis</name>
    <dbReference type="NCBI Taxonomy" id="2931392"/>
    <lineage>
        <taxon>Bacteria</taxon>
        <taxon>Pseudomonadati</taxon>
        <taxon>Pseudomonadota</taxon>
        <taxon>Alphaproteobacteria</taxon>
        <taxon>Hyphomicrobiales</taxon>
        <taxon>Tepidamorphaceae</taxon>
        <taxon>Microbaculum</taxon>
    </lineage>
</organism>
<dbReference type="AlphaFoldDB" id="A0AAW5QXE0"/>
<dbReference type="EMBL" id="JALIDZ010000002">
    <property type="protein sequence ID" value="MCT8971333.1"/>
    <property type="molecule type" value="Genomic_DNA"/>
</dbReference>
<keyword evidence="2" id="KW-0812">Transmembrane</keyword>
<name>A0AAW5QXE0_9HYPH</name>
<dbReference type="RefSeq" id="WP_261614897.1">
    <property type="nucleotide sequence ID" value="NZ_JALIDZ010000002.1"/>
</dbReference>